<organism evidence="1 2">
    <name type="scientific">Folsomia candida</name>
    <name type="common">Springtail</name>
    <dbReference type="NCBI Taxonomy" id="158441"/>
    <lineage>
        <taxon>Eukaryota</taxon>
        <taxon>Metazoa</taxon>
        <taxon>Ecdysozoa</taxon>
        <taxon>Arthropoda</taxon>
        <taxon>Hexapoda</taxon>
        <taxon>Collembola</taxon>
        <taxon>Entomobryomorpha</taxon>
        <taxon>Isotomoidea</taxon>
        <taxon>Isotomidae</taxon>
        <taxon>Proisotominae</taxon>
        <taxon>Folsomia</taxon>
    </lineage>
</organism>
<proteinExistence type="predicted"/>
<keyword evidence="2" id="KW-1185">Reference proteome</keyword>
<dbReference type="Proteomes" id="UP000198287">
    <property type="component" value="Unassembled WGS sequence"/>
</dbReference>
<accession>A0A226D925</accession>
<gene>
    <name evidence="1" type="ORF">Fcan01_23418</name>
</gene>
<evidence type="ECO:0000313" key="2">
    <source>
        <dbReference type="Proteomes" id="UP000198287"/>
    </source>
</evidence>
<protein>
    <submittedName>
        <fullName evidence="1">Uncharacterized protein</fullName>
    </submittedName>
</protein>
<reference evidence="1 2" key="1">
    <citation type="submission" date="2015-12" db="EMBL/GenBank/DDBJ databases">
        <title>The genome of Folsomia candida.</title>
        <authorList>
            <person name="Faddeeva A."/>
            <person name="Derks M.F."/>
            <person name="Anvar Y."/>
            <person name="Smit S."/>
            <person name="Van Straalen N."/>
            <person name="Roelofs D."/>
        </authorList>
    </citation>
    <scope>NUCLEOTIDE SEQUENCE [LARGE SCALE GENOMIC DNA]</scope>
    <source>
        <strain evidence="1 2">VU population</strain>
        <tissue evidence="1">Whole body</tissue>
    </source>
</reference>
<sequence>MSDAMGRLHVHLHSRAVLKLWRDESWAELTIETLAKDDKVFEAELLNMARPKANYDNSKVEDDDETFDGDALTVRKAMQILEDGPSRRIWTDSGHQRLLHLANVLFGRGGGNNSGFGSMLR</sequence>
<evidence type="ECO:0000313" key="1">
    <source>
        <dbReference type="EMBL" id="OXA41709.1"/>
    </source>
</evidence>
<dbReference type="AlphaFoldDB" id="A0A226D925"/>
<comment type="caution">
    <text evidence="1">The sequence shown here is derived from an EMBL/GenBank/DDBJ whole genome shotgun (WGS) entry which is preliminary data.</text>
</comment>
<name>A0A226D925_FOLCA</name>
<dbReference type="EMBL" id="LNIX01000028">
    <property type="protein sequence ID" value="OXA41709.1"/>
    <property type="molecule type" value="Genomic_DNA"/>
</dbReference>